<comment type="caution">
    <text evidence="1">The sequence shown here is derived from an EMBL/GenBank/DDBJ whole genome shotgun (WGS) entry which is preliminary data.</text>
</comment>
<feature type="non-terminal residue" evidence="1">
    <location>
        <position position="196"/>
    </location>
</feature>
<evidence type="ECO:0000313" key="1">
    <source>
        <dbReference type="EMBL" id="GFB15686.1"/>
    </source>
</evidence>
<name>A0A699L101_TANCI</name>
<organism evidence="1">
    <name type="scientific">Tanacetum cinerariifolium</name>
    <name type="common">Dalmatian daisy</name>
    <name type="synonym">Chrysanthemum cinerariifolium</name>
    <dbReference type="NCBI Taxonomy" id="118510"/>
    <lineage>
        <taxon>Eukaryota</taxon>
        <taxon>Viridiplantae</taxon>
        <taxon>Streptophyta</taxon>
        <taxon>Embryophyta</taxon>
        <taxon>Tracheophyta</taxon>
        <taxon>Spermatophyta</taxon>
        <taxon>Magnoliopsida</taxon>
        <taxon>eudicotyledons</taxon>
        <taxon>Gunneridae</taxon>
        <taxon>Pentapetalae</taxon>
        <taxon>asterids</taxon>
        <taxon>campanulids</taxon>
        <taxon>Asterales</taxon>
        <taxon>Asteraceae</taxon>
        <taxon>Asteroideae</taxon>
        <taxon>Anthemideae</taxon>
        <taxon>Anthemidinae</taxon>
        <taxon>Tanacetum</taxon>
    </lineage>
</organism>
<sequence length="196" mass="22379">MGDEHLSIISETESDEVIKTSVENLVPIPSESKVTFDNEKSISPKIDPHYFNVESDLIESLLSRDTLIDSSPKFDYLLEEFSGKLAHIDPIPSRIKEADFDLEEEIRLVENFSYDNLSPRPLKELNAEIADMIVESLSLSPIPVEDSDSQMEEIDLILDTGDLMPSDIKYDDYDSERDIHFLEELLRNDPFSLPEN</sequence>
<dbReference type="AlphaFoldDB" id="A0A699L101"/>
<evidence type="ECO:0008006" key="2">
    <source>
        <dbReference type="Google" id="ProtNLM"/>
    </source>
</evidence>
<dbReference type="EMBL" id="BKCJ010564330">
    <property type="protein sequence ID" value="GFB15686.1"/>
    <property type="molecule type" value="Genomic_DNA"/>
</dbReference>
<accession>A0A699L101</accession>
<proteinExistence type="predicted"/>
<gene>
    <name evidence="1" type="ORF">Tci_687657</name>
</gene>
<reference evidence="1" key="1">
    <citation type="journal article" date="2019" name="Sci. Rep.">
        <title>Draft genome of Tanacetum cinerariifolium, the natural source of mosquito coil.</title>
        <authorList>
            <person name="Yamashiro T."/>
            <person name="Shiraishi A."/>
            <person name="Satake H."/>
            <person name="Nakayama K."/>
        </authorList>
    </citation>
    <scope>NUCLEOTIDE SEQUENCE</scope>
</reference>
<protein>
    <recommendedName>
        <fullName evidence="2">Reverse transcriptase domain-containing protein</fullName>
    </recommendedName>
</protein>